<gene>
    <name evidence="2" type="ORF">VV01_09610</name>
</gene>
<dbReference type="AlphaFoldDB" id="A0A0L6CHR6"/>
<organism evidence="2 3">
    <name type="scientific">Luteipulveratus halotolerans</name>
    <dbReference type="NCBI Taxonomy" id="1631356"/>
    <lineage>
        <taxon>Bacteria</taxon>
        <taxon>Bacillati</taxon>
        <taxon>Actinomycetota</taxon>
        <taxon>Actinomycetes</taxon>
        <taxon>Micrococcales</taxon>
        <taxon>Dermacoccaceae</taxon>
        <taxon>Luteipulveratus</taxon>
    </lineage>
</organism>
<feature type="compositionally biased region" description="Basic and acidic residues" evidence="1">
    <location>
        <begin position="50"/>
        <end position="83"/>
    </location>
</feature>
<dbReference type="EMBL" id="LAIR01000002">
    <property type="protein sequence ID" value="KNX37346.1"/>
    <property type="molecule type" value="Genomic_DNA"/>
</dbReference>
<dbReference type="Proteomes" id="UP000037397">
    <property type="component" value="Unassembled WGS sequence"/>
</dbReference>
<proteinExistence type="predicted"/>
<accession>A0A0L6CHR6</accession>
<feature type="region of interest" description="Disordered" evidence="1">
    <location>
        <begin position="1"/>
        <end position="107"/>
    </location>
</feature>
<keyword evidence="3" id="KW-1185">Reference proteome</keyword>
<evidence type="ECO:0000256" key="1">
    <source>
        <dbReference type="SAM" id="MobiDB-lite"/>
    </source>
</evidence>
<dbReference type="RefSeq" id="WP_050669693.1">
    <property type="nucleotide sequence ID" value="NZ_LAIR01000002.1"/>
</dbReference>
<sequence length="147" mass="15697">MSEQDSGRPWPTGQQDPLTDAGSDATEVPHGEDETGTDEASDHGAQATGEELRAALHPDDRGRPDIDVEGTEVRAEPDVDRTEPTTVDLSAQPVRTGRPEHGPTGDTAVDEALERLDAADGGRMQDQIDELTSAHKALQGRLSDLHD</sequence>
<name>A0A0L6CHR6_9MICO</name>
<reference evidence="3" key="1">
    <citation type="submission" date="2015-03" db="EMBL/GenBank/DDBJ databases">
        <title>Luteipulveratus halotolerans sp. nov., a novel actinobacterium (Dermacoccaceae) from Sarawak, Malaysia.</title>
        <authorList>
            <person name="Juboi H."/>
            <person name="Basik A."/>
            <person name="Shamsul S.S."/>
            <person name="Arnold P."/>
            <person name="Schmitt E.K."/>
            <person name="Sanglier J.-J."/>
            <person name="Yeo T."/>
        </authorList>
    </citation>
    <scope>NUCLEOTIDE SEQUENCE [LARGE SCALE GENOMIC DNA]</scope>
    <source>
        <strain evidence="3">C296001</strain>
    </source>
</reference>
<comment type="caution">
    <text evidence="2">The sequence shown here is derived from an EMBL/GenBank/DDBJ whole genome shotgun (WGS) entry which is preliminary data.</text>
</comment>
<protein>
    <submittedName>
        <fullName evidence="2">Uncharacterized protein</fullName>
    </submittedName>
</protein>
<evidence type="ECO:0000313" key="2">
    <source>
        <dbReference type="EMBL" id="KNX37346.1"/>
    </source>
</evidence>
<evidence type="ECO:0000313" key="3">
    <source>
        <dbReference type="Proteomes" id="UP000037397"/>
    </source>
</evidence>